<keyword evidence="2" id="KW-1185">Reference proteome</keyword>
<dbReference type="InterPro" id="IPR015424">
    <property type="entry name" value="PyrdxlP-dep_Trfase"/>
</dbReference>
<dbReference type="EMBL" id="ML738298">
    <property type="protein sequence ID" value="KAE8318230.1"/>
    <property type="molecule type" value="Genomic_DNA"/>
</dbReference>
<proteinExistence type="predicted"/>
<sequence>MLLRRGAQWATVDWLSEGKATTTLPRNERYCELRNARNWLKHGDLAGFINKHNDFDKRFQDITFAAGVSYLNEASALIVFDPDQNDAIMLGRPVYGVFVRNLAVKANIDLEYVSVDDTEKSCLSSVARFEAGFDNAKAWGINITELLIYNPHKSLGQFQFQGHLSGDATLRETNRDGRVSHRLLTNLFHTAGVPMSTGKGYGAPGPERFRLVFCVDLGTLKEGIKR</sequence>
<accession>A0A5N6WFK2</accession>
<dbReference type="Proteomes" id="UP000325433">
    <property type="component" value="Unassembled WGS sequence"/>
</dbReference>
<reference evidence="2" key="1">
    <citation type="submission" date="2019-04" db="EMBL/GenBank/DDBJ databases">
        <title>Friends and foes A comparative genomics studyof 23 Aspergillus species from section Flavi.</title>
        <authorList>
            <consortium name="DOE Joint Genome Institute"/>
            <person name="Kjaerbolling I."/>
            <person name="Vesth T."/>
            <person name="Frisvad J.C."/>
            <person name="Nybo J.L."/>
            <person name="Theobald S."/>
            <person name="Kildgaard S."/>
            <person name="Isbrandt T."/>
            <person name="Kuo A."/>
            <person name="Sato A."/>
            <person name="Lyhne E.K."/>
            <person name="Kogle M.E."/>
            <person name="Wiebenga A."/>
            <person name="Kun R.S."/>
            <person name="Lubbers R.J."/>
            <person name="Makela M.R."/>
            <person name="Barry K."/>
            <person name="Chovatia M."/>
            <person name="Clum A."/>
            <person name="Daum C."/>
            <person name="Haridas S."/>
            <person name="He G."/>
            <person name="LaButti K."/>
            <person name="Lipzen A."/>
            <person name="Mondo S."/>
            <person name="Riley R."/>
            <person name="Salamov A."/>
            <person name="Simmons B.A."/>
            <person name="Magnuson J.K."/>
            <person name="Henrissat B."/>
            <person name="Mortensen U.H."/>
            <person name="Larsen T.O."/>
            <person name="Devries R.P."/>
            <person name="Grigoriev I.V."/>
            <person name="Machida M."/>
            <person name="Baker S.E."/>
            <person name="Andersen M.R."/>
        </authorList>
    </citation>
    <scope>NUCLEOTIDE SEQUENCE [LARGE SCALE GENOMIC DNA]</scope>
    <source>
        <strain evidence="2">CBS 130015</strain>
    </source>
</reference>
<protein>
    <recommendedName>
        <fullName evidence="3">Pyridoxal phosphate-dependent transferase</fullName>
    </recommendedName>
</protein>
<dbReference type="AlphaFoldDB" id="A0A5N6WFK2"/>
<name>A0A5N6WFK2_9EURO</name>
<dbReference type="InterPro" id="IPR015421">
    <property type="entry name" value="PyrdxlP-dep_Trfase_major"/>
</dbReference>
<evidence type="ECO:0000313" key="2">
    <source>
        <dbReference type="Proteomes" id="UP000325433"/>
    </source>
</evidence>
<gene>
    <name evidence="1" type="ORF">BDV41DRAFT_572226</name>
</gene>
<evidence type="ECO:0000313" key="1">
    <source>
        <dbReference type="EMBL" id="KAE8318230.1"/>
    </source>
</evidence>
<dbReference type="Gene3D" id="3.40.640.10">
    <property type="entry name" value="Type I PLP-dependent aspartate aminotransferase-like (Major domain)"/>
    <property type="match status" value="1"/>
</dbReference>
<evidence type="ECO:0008006" key="3">
    <source>
        <dbReference type="Google" id="ProtNLM"/>
    </source>
</evidence>
<organism evidence="1 2">
    <name type="scientific">Aspergillus transmontanensis</name>
    <dbReference type="NCBI Taxonomy" id="1034304"/>
    <lineage>
        <taxon>Eukaryota</taxon>
        <taxon>Fungi</taxon>
        <taxon>Dikarya</taxon>
        <taxon>Ascomycota</taxon>
        <taxon>Pezizomycotina</taxon>
        <taxon>Eurotiomycetes</taxon>
        <taxon>Eurotiomycetidae</taxon>
        <taxon>Eurotiales</taxon>
        <taxon>Aspergillaceae</taxon>
        <taxon>Aspergillus</taxon>
        <taxon>Aspergillus subgen. Circumdati</taxon>
    </lineage>
</organism>
<dbReference type="SUPFAM" id="SSF53383">
    <property type="entry name" value="PLP-dependent transferases"/>
    <property type="match status" value="1"/>
</dbReference>